<evidence type="ECO:0000256" key="13">
    <source>
        <dbReference type="PIRNR" id="PIRNR002811"/>
    </source>
</evidence>
<dbReference type="GO" id="GO:0008270">
    <property type="term" value="F:zinc ion binding"/>
    <property type="evidence" value="ECO:0007669"/>
    <property type="project" value="UniProtKB-UniRule"/>
</dbReference>
<comment type="subunit">
    <text evidence="12">Monomer. Interacts with DnaB.</text>
</comment>
<dbReference type="Gene3D" id="3.90.980.10">
    <property type="entry name" value="DNA primase, catalytic core, N-terminal domain"/>
    <property type="match status" value="1"/>
</dbReference>
<dbReference type="InterPro" id="IPR036977">
    <property type="entry name" value="DNA_primase_Znf_CHC2"/>
</dbReference>
<evidence type="ECO:0000313" key="17">
    <source>
        <dbReference type="Proteomes" id="UP001186047"/>
    </source>
</evidence>
<evidence type="ECO:0000256" key="3">
    <source>
        <dbReference type="ARBA" id="ARBA00022679"/>
    </source>
</evidence>
<comment type="caution">
    <text evidence="16">The sequence shown here is derived from an EMBL/GenBank/DDBJ whole genome shotgun (WGS) entry which is preliminary data.</text>
</comment>
<dbReference type="SUPFAM" id="SSF57783">
    <property type="entry name" value="Zinc beta-ribbon"/>
    <property type="match status" value="1"/>
</dbReference>
<dbReference type="Gene3D" id="1.10.860.10">
    <property type="entry name" value="DNAb Helicase, Chain A"/>
    <property type="match status" value="1"/>
</dbReference>
<dbReference type="InterPro" id="IPR002694">
    <property type="entry name" value="Znf_CHC2"/>
</dbReference>
<dbReference type="Pfam" id="PF08275">
    <property type="entry name" value="DNAG_N"/>
    <property type="match status" value="1"/>
</dbReference>
<dbReference type="Pfam" id="PF01807">
    <property type="entry name" value="Zn_ribbon_DnaG"/>
    <property type="match status" value="1"/>
</dbReference>
<evidence type="ECO:0000256" key="2">
    <source>
        <dbReference type="ARBA" id="ARBA00022515"/>
    </source>
</evidence>
<evidence type="ECO:0000256" key="8">
    <source>
        <dbReference type="ARBA" id="ARBA00022833"/>
    </source>
</evidence>
<feature type="domain" description="Toprim" evidence="15">
    <location>
        <begin position="257"/>
        <end position="338"/>
    </location>
</feature>
<dbReference type="Gene3D" id="3.40.1360.10">
    <property type="match status" value="1"/>
</dbReference>
<evidence type="ECO:0000256" key="9">
    <source>
        <dbReference type="ARBA" id="ARBA00022842"/>
    </source>
</evidence>
<dbReference type="SMART" id="SM00493">
    <property type="entry name" value="TOPRIM"/>
    <property type="match status" value="1"/>
</dbReference>
<comment type="catalytic activity">
    <reaction evidence="12">
        <text>ssDNA + n NTP = ssDNA/pppN(pN)n-1 hybrid + (n-1) diphosphate.</text>
        <dbReference type="EC" id="2.7.7.101"/>
    </reaction>
</comment>
<dbReference type="CDD" id="cd03364">
    <property type="entry name" value="TOPRIM_DnaG_primases"/>
    <property type="match status" value="1"/>
</dbReference>
<dbReference type="HAMAP" id="MF_00974">
    <property type="entry name" value="DNA_primase_DnaG"/>
    <property type="match status" value="1"/>
</dbReference>
<keyword evidence="11 12" id="KW-0804">Transcription</keyword>
<keyword evidence="7 12" id="KW-0863">Zinc-finger</keyword>
<dbReference type="InterPro" id="IPR037068">
    <property type="entry name" value="DNA_primase_core_N_sf"/>
</dbReference>
<dbReference type="SMART" id="SM00400">
    <property type="entry name" value="ZnF_CHCC"/>
    <property type="match status" value="1"/>
</dbReference>
<dbReference type="GO" id="GO:0006269">
    <property type="term" value="P:DNA replication, synthesis of primer"/>
    <property type="evidence" value="ECO:0007669"/>
    <property type="project" value="UniProtKB-UniRule"/>
</dbReference>
<evidence type="ECO:0000256" key="14">
    <source>
        <dbReference type="PIRSR" id="PIRSR002811-1"/>
    </source>
</evidence>
<dbReference type="SUPFAM" id="SSF56731">
    <property type="entry name" value="DNA primase core"/>
    <property type="match status" value="1"/>
</dbReference>
<keyword evidence="10 12" id="KW-0238">DNA-binding</keyword>
<keyword evidence="2 12" id="KW-0639">Primosome</keyword>
<keyword evidence="8 12" id="KW-0862">Zinc</keyword>
<dbReference type="Pfam" id="PF13155">
    <property type="entry name" value="Toprim_2"/>
    <property type="match status" value="1"/>
</dbReference>
<evidence type="ECO:0000256" key="10">
    <source>
        <dbReference type="ARBA" id="ARBA00023125"/>
    </source>
</evidence>
<accession>A0AAE4NUA5</accession>
<evidence type="ECO:0000256" key="6">
    <source>
        <dbReference type="ARBA" id="ARBA00022723"/>
    </source>
</evidence>
<protein>
    <recommendedName>
        <fullName evidence="12 13">DNA primase</fullName>
        <ecNumber evidence="12">2.7.7.101</ecNumber>
    </recommendedName>
</protein>
<feature type="zinc finger region" description="CHC2-type" evidence="12 14">
    <location>
        <begin position="39"/>
        <end position="63"/>
    </location>
</feature>
<dbReference type="EMBL" id="JAWHVL010000040">
    <property type="protein sequence ID" value="MDV2633977.1"/>
    <property type="molecule type" value="Genomic_DNA"/>
</dbReference>
<reference evidence="16" key="1">
    <citation type="submission" date="2023-10" db="EMBL/GenBank/DDBJ databases">
        <title>Production of high quality cheese from raw caw milk (raw cheese).</title>
        <authorList>
            <person name="Samouris G."/>
        </authorList>
    </citation>
    <scope>NUCLEOTIDE SEQUENCE</scope>
    <source>
        <strain evidence="16">M17-3</strain>
    </source>
</reference>
<dbReference type="Gene3D" id="3.90.580.10">
    <property type="entry name" value="Zinc finger, CHC2-type domain"/>
    <property type="match status" value="1"/>
</dbReference>
<dbReference type="InterPro" id="IPR013264">
    <property type="entry name" value="DNAG_N"/>
</dbReference>
<dbReference type="GO" id="GO:0003677">
    <property type="term" value="F:DNA binding"/>
    <property type="evidence" value="ECO:0007669"/>
    <property type="project" value="UniProtKB-KW"/>
</dbReference>
<evidence type="ECO:0000256" key="1">
    <source>
        <dbReference type="ARBA" id="ARBA00022478"/>
    </source>
</evidence>
<dbReference type="EC" id="2.7.7.101" evidence="12"/>
<evidence type="ECO:0000256" key="5">
    <source>
        <dbReference type="ARBA" id="ARBA00022705"/>
    </source>
</evidence>
<dbReference type="NCBIfam" id="TIGR01391">
    <property type="entry name" value="dnaG"/>
    <property type="match status" value="1"/>
</dbReference>
<comment type="function">
    <text evidence="12 13">RNA polymerase that catalyzes the synthesis of short RNA molecules used as primers for DNA polymerase during DNA replication.</text>
</comment>
<keyword evidence="5 12" id="KW-0235">DNA replication</keyword>
<keyword evidence="6 12" id="KW-0479">Metal-binding</keyword>
<evidence type="ECO:0000256" key="11">
    <source>
        <dbReference type="ARBA" id="ARBA00023163"/>
    </source>
</evidence>
<keyword evidence="9" id="KW-0460">Magnesium</keyword>
<gene>
    <name evidence="12 16" type="primary">dnaG</name>
    <name evidence="16" type="ORF">RZO31_14080</name>
</gene>
<dbReference type="InterPro" id="IPR006171">
    <property type="entry name" value="TOPRIM_dom"/>
</dbReference>
<comment type="cofactor">
    <cofactor evidence="12 13 14">
        <name>Zn(2+)</name>
        <dbReference type="ChEBI" id="CHEBI:29105"/>
    </cofactor>
    <text evidence="12 13 14">Binds 1 zinc ion per monomer.</text>
</comment>
<dbReference type="GO" id="GO:1990077">
    <property type="term" value="C:primosome complex"/>
    <property type="evidence" value="ECO:0007669"/>
    <property type="project" value="UniProtKB-KW"/>
</dbReference>
<dbReference type="InterPro" id="IPR034151">
    <property type="entry name" value="TOPRIM_DnaG_bac"/>
</dbReference>
<sequence length="647" mass="74321">MVSLDTEVVNDLKSKVNIADLISQYVALSRTGKNYIGLCPFHGEKTPSFNVNAEKGFYHCFGCGRSGDAIEFLKEYNQVGFVDAVKELADFAGVTLNISDDREEKNNPNAPLFEINNQAARLYNILLMSTELGERARKYLGERGITDDVIKKFNIGLAPEENDFIFKNLSNKFDEEIIAKSGLFHFSNNKVFDAFTNRIMFPITNEYGQTIGFSGRKWQENDDSKAKYINTSATTIFDKSYELWNLDKAKPTISKQHEVYLMEGFMDVIAAYKAGINNVVASMGTALTERHVRRLKFIAKNFVLVYDGDSAGQNAIYKAINLIGEYDVQIVKVPEGLDPDEYLKSYGEKALAEMLKVGRIQPIEFLINFLKPKNLTNTEVRDKFINQISPMIAKVKSITAQYDYIRKLVEIFPDFKYNQVEESESEFKRIEKIVNSYRENMRKGNLSVNNRDTSNLVENYTEENDYSNLDSAMPPDFEENNYDNSVKTQQTYRRSESAQVVQPSVQVPKLSRSEKAEEMLLHRMIYHSSVLKKFSQDENFRFVHKRYQDLFDKILLEAMVYEQIDESHLASELSDEERSLFYQIISLDLPDTASSQEINDLVSIFSNEMEQIKFEELIQQLATAEKAGNKERVLELTLQIINQKKKL</sequence>
<dbReference type="PIRSF" id="PIRSF002811">
    <property type="entry name" value="DnaG"/>
    <property type="match status" value="1"/>
</dbReference>
<dbReference type="InterPro" id="IPR030846">
    <property type="entry name" value="DnaG_bac"/>
</dbReference>
<proteinExistence type="inferred from homology"/>
<evidence type="ECO:0000256" key="7">
    <source>
        <dbReference type="ARBA" id="ARBA00022771"/>
    </source>
</evidence>
<dbReference type="RefSeq" id="WP_058218842.1">
    <property type="nucleotide sequence ID" value="NZ_JAQDYA010000007.1"/>
</dbReference>
<organism evidence="16 17">
    <name type="scientific">Lactococcus lactis</name>
    <dbReference type="NCBI Taxonomy" id="1358"/>
    <lineage>
        <taxon>Bacteria</taxon>
        <taxon>Bacillati</taxon>
        <taxon>Bacillota</taxon>
        <taxon>Bacilli</taxon>
        <taxon>Lactobacillales</taxon>
        <taxon>Streptococcaceae</taxon>
        <taxon>Lactococcus</taxon>
    </lineage>
</organism>
<evidence type="ECO:0000256" key="12">
    <source>
        <dbReference type="HAMAP-Rule" id="MF_00974"/>
    </source>
</evidence>
<evidence type="ECO:0000259" key="15">
    <source>
        <dbReference type="PROSITE" id="PS50880"/>
    </source>
</evidence>
<keyword evidence="1 12" id="KW-0240">DNA-directed RNA polymerase</keyword>
<keyword evidence="4 12" id="KW-0548">Nucleotidyltransferase</keyword>
<dbReference type="InterPro" id="IPR016136">
    <property type="entry name" value="DNA_helicase_N/primase_C"/>
</dbReference>
<dbReference type="PANTHER" id="PTHR30313:SF2">
    <property type="entry name" value="DNA PRIMASE"/>
    <property type="match status" value="1"/>
</dbReference>
<comment type="similarity">
    <text evidence="12 13">Belongs to the DnaG primase family.</text>
</comment>
<comment type="domain">
    <text evidence="12">Contains an N-terminal zinc-binding domain, a central core domain that contains the primase activity, and a C-terminal DnaB-binding domain.</text>
</comment>
<keyword evidence="3 12" id="KW-0808">Transferase</keyword>
<dbReference type="PANTHER" id="PTHR30313">
    <property type="entry name" value="DNA PRIMASE"/>
    <property type="match status" value="1"/>
</dbReference>
<dbReference type="Proteomes" id="UP001186047">
    <property type="component" value="Unassembled WGS sequence"/>
</dbReference>
<evidence type="ECO:0000256" key="4">
    <source>
        <dbReference type="ARBA" id="ARBA00022695"/>
    </source>
</evidence>
<dbReference type="InterPro" id="IPR050219">
    <property type="entry name" value="DnaG_primase"/>
</dbReference>
<name>A0AAE4NUA5_9LACT</name>
<dbReference type="FunFam" id="3.90.580.10:FF:000001">
    <property type="entry name" value="DNA primase"/>
    <property type="match status" value="1"/>
</dbReference>
<dbReference type="AlphaFoldDB" id="A0AAE4NUA5"/>
<dbReference type="GO" id="GO:0005737">
    <property type="term" value="C:cytoplasm"/>
    <property type="evidence" value="ECO:0007669"/>
    <property type="project" value="TreeGrafter"/>
</dbReference>
<dbReference type="InterPro" id="IPR006295">
    <property type="entry name" value="DNA_primase_DnaG"/>
</dbReference>
<evidence type="ECO:0000313" key="16">
    <source>
        <dbReference type="EMBL" id="MDV2633977.1"/>
    </source>
</evidence>
<dbReference type="GO" id="GO:0003899">
    <property type="term" value="F:DNA-directed RNA polymerase activity"/>
    <property type="evidence" value="ECO:0007669"/>
    <property type="project" value="UniProtKB-UniRule"/>
</dbReference>
<dbReference type="PROSITE" id="PS50880">
    <property type="entry name" value="TOPRIM"/>
    <property type="match status" value="1"/>
</dbReference>
<dbReference type="GO" id="GO:0000428">
    <property type="term" value="C:DNA-directed RNA polymerase complex"/>
    <property type="evidence" value="ECO:0007669"/>
    <property type="project" value="UniProtKB-KW"/>
</dbReference>